<reference evidence="2" key="2">
    <citation type="submission" date="2020-11" db="EMBL/GenBank/DDBJ databases">
        <authorList>
            <person name="McCartney M.A."/>
            <person name="Auch B."/>
            <person name="Kono T."/>
            <person name="Mallez S."/>
            <person name="Becker A."/>
            <person name="Gohl D.M."/>
            <person name="Silverstein K.A.T."/>
            <person name="Koren S."/>
            <person name="Bechman K.B."/>
            <person name="Herman A."/>
            <person name="Abrahante J.E."/>
            <person name="Garbe J."/>
        </authorList>
    </citation>
    <scope>NUCLEOTIDE SEQUENCE</scope>
    <source>
        <strain evidence="2">Duluth1</strain>
        <tissue evidence="2">Whole animal</tissue>
    </source>
</reference>
<dbReference type="Proteomes" id="UP000828390">
    <property type="component" value="Unassembled WGS sequence"/>
</dbReference>
<evidence type="ECO:0000256" key="1">
    <source>
        <dbReference type="SAM" id="MobiDB-lite"/>
    </source>
</evidence>
<dbReference type="AlphaFoldDB" id="A0A9D4CH67"/>
<proteinExistence type="predicted"/>
<gene>
    <name evidence="2" type="ORF">DPMN_050020</name>
</gene>
<evidence type="ECO:0000313" key="2">
    <source>
        <dbReference type="EMBL" id="KAH3724206.1"/>
    </source>
</evidence>
<evidence type="ECO:0000313" key="3">
    <source>
        <dbReference type="Proteomes" id="UP000828390"/>
    </source>
</evidence>
<protein>
    <submittedName>
        <fullName evidence="2">Uncharacterized protein</fullName>
    </submittedName>
</protein>
<comment type="caution">
    <text evidence="2">The sequence shown here is derived from an EMBL/GenBank/DDBJ whole genome shotgun (WGS) entry which is preliminary data.</text>
</comment>
<sequence>MATGDSNDMVRCEKRYRSVNAENVTFAVPTQNRFAIPSGRGNGQKDRDYKRKKSMSRWEYGGRTRSRNTTFS</sequence>
<accession>A0A9D4CH67</accession>
<name>A0A9D4CH67_DREPO</name>
<keyword evidence="3" id="KW-1185">Reference proteome</keyword>
<organism evidence="2 3">
    <name type="scientific">Dreissena polymorpha</name>
    <name type="common">Zebra mussel</name>
    <name type="synonym">Mytilus polymorpha</name>
    <dbReference type="NCBI Taxonomy" id="45954"/>
    <lineage>
        <taxon>Eukaryota</taxon>
        <taxon>Metazoa</taxon>
        <taxon>Spiralia</taxon>
        <taxon>Lophotrochozoa</taxon>
        <taxon>Mollusca</taxon>
        <taxon>Bivalvia</taxon>
        <taxon>Autobranchia</taxon>
        <taxon>Heteroconchia</taxon>
        <taxon>Euheterodonta</taxon>
        <taxon>Imparidentia</taxon>
        <taxon>Neoheterodontei</taxon>
        <taxon>Myida</taxon>
        <taxon>Dreissenoidea</taxon>
        <taxon>Dreissenidae</taxon>
        <taxon>Dreissena</taxon>
    </lineage>
</organism>
<feature type="region of interest" description="Disordered" evidence="1">
    <location>
        <begin position="33"/>
        <end position="72"/>
    </location>
</feature>
<reference evidence="2" key="1">
    <citation type="journal article" date="2019" name="bioRxiv">
        <title>The Genome of the Zebra Mussel, Dreissena polymorpha: A Resource for Invasive Species Research.</title>
        <authorList>
            <person name="McCartney M.A."/>
            <person name="Auch B."/>
            <person name="Kono T."/>
            <person name="Mallez S."/>
            <person name="Zhang Y."/>
            <person name="Obille A."/>
            <person name="Becker A."/>
            <person name="Abrahante J.E."/>
            <person name="Garbe J."/>
            <person name="Badalamenti J.P."/>
            <person name="Herman A."/>
            <person name="Mangelson H."/>
            <person name="Liachko I."/>
            <person name="Sullivan S."/>
            <person name="Sone E.D."/>
            <person name="Koren S."/>
            <person name="Silverstein K.A.T."/>
            <person name="Beckman K.B."/>
            <person name="Gohl D.M."/>
        </authorList>
    </citation>
    <scope>NUCLEOTIDE SEQUENCE</scope>
    <source>
        <strain evidence="2">Duluth1</strain>
        <tissue evidence="2">Whole animal</tissue>
    </source>
</reference>
<dbReference type="EMBL" id="JAIWYP010000012">
    <property type="protein sequence ID" value="KAH3724206.1"/>
    <property type="molecule type" value="Genomic_DNA"/>
</dbReference>